<feature type="region of interest" description="Disordered" evidence="1">
    <location>
        <begin position="1"/>
        <end position="26"/>
    </location>
</feature>
<organism evidence="2 3">
    <name type="scientific">Microvirga vignae</name>
    <dbReference type="NCBI Taxonomy" id="1225564"/>
    <lineage>
        <taxon>Bacteria</taxon>
        <taxon>Pseudomonadati</taxon>
        <taxon>Pseudomonadota</taxon>
        <taxon>Alphaproteobacteria</taxon>
        <taxon>Hyphomicrobiales</taxon>
        <taxon>Methylobacteriaceae</taxon>
        <taxon>Microvirga</taxon>
    </lineage>
</organism>
<name>A0A0H1R705_9HYPH</name>
<dbReference type="PATRIC" id="fig|1225564.3.peg.6440"/>
<dbReference type="AlphaFoldDB" id="A0A0H1R705"/>
<proteinExistence type="predicted"/>
<dbReference type="EMBL" id="LCYG01000075">
    <property type="protein sequence ID" value="KLK90616.1"/>
    <property type="molecule type" value="Genomic_DNA"/>
</dbReference>
<evidence type="ECO:0008006" key="4">
    <source>
        <dbReference type="Google" id="ProtNLM"/>
    </source>
</evidence>
<reference evidence="2 3" key="1">
    <citation type="submission" date="2015-05" db="EMBL/GenBank/DDBJ databases">
        <title>Draft genome sequence of Microvirga vignae strain BR3299, a novel nitrogen fixing bacteria isolated from Brazil semi-aired region.</title>
        <authorList>
            <person name="Zilli J.E."/>
            <person name="Passos S.R."/>
            <person name="Leite J."/>
            <person name="Baldani J.I."/>
            <person name="Xavier G.R."/>
            <person name="Rumjaneck N.G."/>
            <person name="Simoes-Araujo J.L."/>
        </authorList>
    </citation>
    <scope>NUCLEOTIDE SEQUENCE [LARGE SCALE GENOMIC DNA]</scope>
    <source>
        <strain evidence="2 3">BR3299</strain>
    </source>
</reference>
<evidence type="ECO:0000256" key="1">
    <source>
        <dbReference type="SAM" id="MobiDB-lite"/>
    </source>
</evidence>
<gene>
    <name evidence="2" type="ORF">AA309_24740</name>
</gene>
<dbReference type="Proteomes" id="UP000035489">
    <property type="component" value="Unassembled WGS sequence"/>
</dbReference>
<comment type="caution">
    <text evidence="2">The sequence shown here is derived from an EMBL/GenBank/DDBJ whole genome shotgun (WGS) entry which is preliminary data.</text>
</comment>
<sequence>MADLKITTGRKHILEHPGTHDASPAQPQLLLRPLRQAPGLDTHDSGRCGGRALPLLEARQGGAGAVRRGIVDLLEREGVAYDVASYRDAPPGPRLWSGATVEDEDMQAVLSWLDWAFAQVITRAAAA</sequence>
<keyword evidence="3" id="KW-1185">Reference proteome</keyword>
<accession>A0A0H1R705</accession>
<dbReference type="STRING" id="1225564.AA309_24740"/>
<protein>
    <recommendedName>
        <fullName evidence="4">Phosphoserine aminotransferase</fullName>
    </recommendedName>
</protein>
<evidence type="ECO:0000313" key="3">
    <source>
        <dbReference type="Proteomes" id="UP000035489"/>
    </source>
</evidence>
<evidence type="ECO:0000313" key="2">
    <source>
        <dbReference type="EMBL" id="KLK90616.1"/>
    </source>
</evidence>